<dbReference type="EMBL" id="PFEE01000079">
    <property type="protein sequence ID" value="PJE63360.1"/>
    <property type="molecule type" value="Genomic_DNA"/>
</dbReference>
<evidence type="ECO:0000256" key="1">
    <source>
        <dbReference type="ARBA" id="ARBA00022603"/>
    </source>
</evidence>
<feature type="domain" description="DOT1" evidence="4">
    <location>
        <begin position="40"/>
        <end position="92"/>
    </location>
</feature>
<organism evidence="5 6">
    <name type="scientific">Candidatus Roizmanbacteria bacterium CG10_big_fil_rev_8_21_14_0_10_45_7</name>
    <dbReference type="NCBI Taxonomy" id="1974854"/>
    <lineage>
        <taxon>Bacteria</taxon>
        <taxon>Candidatus Roizmaniibacteriota</taxon>
    </lineage>
</organism>
<dbReference type="PANTHER" id="PTHR13610:SF11">
    <property type="entry name" value="METHYLTRANSFERASE DOMAIN-CONTAINING PROTEIN"/>
    <property type="match status" value="1"/>
</dbReference>
<evidence type="ECO:0000256" key="3">
    <source>
        <dbReference type="ARBA" id="ARBA00022691"/>
    </source>
</evidence>
<protein>
    <recommendedName>
        <fullName evidence="4">DOT1 domain-containing protein</fullName>
    </recommendedName>
</protein>
<dbReference type="InterPro" id="IPR025789">
    <property type="entry name" value="DOT1_dom"/>
</dbReference>
<dbReference type="GO" id="GO:0031151">
    <property type="term" value="F:histone H3K79 methyltransferase activity"/>
    <property type="evidence" value="ECO:0007669"/>
    <property type="project" value="InterPro"/>
</dbReference>
<sequence>MAIIILALVVFLLALIYVYVAMAVSDWLGVPFVPTYSWDVKKLLSTIKARKNDVFYDIGAGDGSVVRYAAKHWGIESYGVEKNRMLVWYARLISWITRQTDVHMIAADAFSVSYRNATIIYLYLFPEFIAKLIVKLKKECKPRTLVISHKFIIKPWSNSLEQFEEKTKTYFYRLP</sequence>
<keyword evidence="1" id="KW-0489">Methyltransferase</keyword>
<dbReference type="Pfam" id="PF08123">
    <property type="entry name" value="DOT1"/>
    <property type="match status" value="1"/>
</dbReference>
<dbReference type="InterPro" id="IPR026170">
    <property type="entry name" value="FAM173A/B"/>
</dbReference>
<reference evidence="6" key="1">
    <citation type="submission" date="2017-09" db="EMBL/GenBank/DDBJ databases">
        <title>Depth-based differentiation of microbial function through sediment-hosted aquifers and enrichment of novel symbionts in the deep terrestrial subsurface.</title>
        <authorList>
            <person name="Probst A.J."/>
            <person name="Ladd B."/>
            <person name="Jarett J.K."/>
            <person name="Geller-Mcgrath D.E."/>
            <person name="Sieber C.M.K."/>
            <person name="Emerson J.B."/>
            <person name="Anantharaman K."/>
            <person name="Thomas B.C."/>
            <person name="Malmstrom R."/>
            <person name="Stieglmeier M."/>
            <person name="Klingl A."/>
            <person name="Woyke T."/>
            <person name="Ryan C.M."/>
            <person name="Banfield J.F."/>
        </authorList>
    </citation>
    <scope>NUCLEOTIDE SEQUENCE [LARGE SCALE GENOMIC DNA]</scope>
</reference>
<comment type="caution">
    <text evidence="5">The sequence shown here is derived from an EMBL/GenBank/DDBJ whole genome shotgun (WGS) entry which is preliminary data.</text>
</comment>
<keyword evidence="3" id="KW-0949">S-adenosyl-L-methionine</keyword>
<dbReference type="GO" id="GO:0032259">
    <property type="term" value="P:methylation"/>
    <property type="evidence" value="ECO:0007669"/>
    <property type="project" value="UniProtKB-KW"/>
</dbReference>
<gene>
    <name evidence="5" type="ORF">COU89_03765</name>
</gene>
<dbReference type="AlphaFoldDB" id="A0A2M8KU01"/>
<dbReference type="Gene3D" id="3.40.50.150">
    <property type="entry name" value="Vaccinia Virus protein VP39"/>
    <property type="match status" value="1"/>
</dbReference>
<name>A0A2M8KU01_9BACT</name>
<proteinExistence type="predicted"/>
<dbReference type="PANTHER" id="PTHR13610">
    <property type="entry name" value="METHYLTRANSFERASE DOMAIN-CONTAINING PROTEIN"/>
    <property type="match status" value="1"/>
</dbReference>
<dbReference type="InterPro" id="IPR029063">
    <property type="entry name" value="SAM-dependent_MTases_sf"/>
</dbReference>
<evidence type="ECO:0000259" key="4">
    <source>
        <dbReference type="Pfam" id="PF08123"/>
    </source>
</evidence>
<evidence type="ECO:0000313" key="6">
    <source>
        <dbReference type="Proteomes" id="UP000231569"/>
    </source>
</evidence>
<keyword evidence="2" id="KW-0808">Transferase</keyword>
<dbReference type="Proteomes" id="UP000231569">
    <property type="component" value="Unassembled WGS sequence"/>
</dbReference>
<evidence type="ECO:0000313" key="5">
    <source>
        <dbReference type="EMBL" id="PJE63360.1"/>
    </source>
</evidence>
<dbReference type="SUPFAM" id="SSF53335">
    <property type="entry name" value="S-adenosyl-L-methionine-dependent methyltransferases"/>
    <property type="match status" value="1"/>
</dbReference>
<accession>A0A2M8KU01</accession>
<evidence type="ECO:0000256" key="2">
    <source>
        <dbReference type="ARBA" id="ARBA00022679"/>
    </source>
</evidence>